<name>A0A2J0LH14_9BACT</name>
<comment type="function">
    <text evidence="6 7">This protein binds to 23S rRNA in the presence of protein L20.</text>
</comment>
<keyword evidence="2 6" id="KW-0699">rRNA-binding</keyword>
<comment type="caution">
    <text evidence="8">The sequence shown here is derived from an EMBL/GenBank/DDBJ whole genome shotgun (WGS) entry which is preliminary data.</text>
</comment>
<protein>
    <recommendedName>
        <fullName evidence="6">Large ribosomal subunit protein bL21</fullName>
    </recommendedName>
</protein>
<evidence type="ECO:0000256" key="7">
    <source>
        <dbReference type="RuleBase" id="RU000562"/>
    </source>
</evidence>
<dbReference type="GO" id="GO:0019843">
    <property type="term" value="F:rRNA binding"/>
    <property type="evidence" value="ECO:0007669"/>
    <property type="project" value="UniProtKB-UniRule"/>
</dbReference>
<evidence type="ECO:0000256" key="5">
    <source>
        <dbReference type="ARBA" id="ARBA00023274"/>
    </source>
</evidence>
<accession>A0A2J0LH14</accession>
<evidence type="ECO:0000256" key="1">
    <source>
        <dbReference type="ARBA" id="ARBA00008563"/>
    </source>
</evidence>
<evidence type="ECO:0000256" key="6">
    <source>
        <dbReference type="HAMAP-Rule" id="MF_01363"/>
    </source>
</evidence>
<dbReference type="GO" id="GO:0006412">
    <property type="term" value="P:translation"/>
    <property type="evidence" value="ECO:0007669"/>
    <property type="project" value="UniProtKB-UniRule"/>
</dbReference>
<dbReference type="EMBL" id="PFGP01000107">
    <property type="protein sequence ID" value="PIW66154.1"/>
    <property type="molecule type" value="Genomic_DNA"/>
</dbReference>
<dbReference type="InterPro" id="IPR036164">
    <property type="entry name" value="bL21-like_sf"/>
</dbReference>
<comment type="subunit">
    <text evidence="6">Part of the 50S ribosomal subunit. Contacts protein L20.</text>
</comment>
<dbReference type="SUPFAM" id="SSF141091">
    <property type="entry name" value="L21p-like"/>
    <property type="match status" value="1"/>
</dbReference>
<keyword evidence="5 6" id="KW-0687">Ribonucleoprotein</keyword>
<sequence>MSTYAIAEIANLQYKLIKGQQIETQRVESKKDKTFKTDKVMMIKDGKNLLVGSPYIKGASVSCEVVRDFRGEKLISFKYKRRKKSRWKKGHRQEMSLLKVTEIKSE</sequence>
<evidence type="ECO:0000313" key="9">
    <source>
        <dbReference type="Proteomes" id="UP000231267"/>
    </source>
</evidence>
<keyword evidence="4 6" id="KW-0689">Ribosomal protein</keyword>
<dbReference type="InterPro" id="IPR001787">
    <property type="entry name" value="Ribosomal_bL21"/>
</dbReference>
<dbReference type="NCBIfam" id="TIGR00061">
    <property type="entry name" value="L21"/>
    <property type="match status" value="1"/>
</dbReference>
<dbReference type="AlphaFoldDB" id="A0A2J0LH14"/>
<reference evidence="8 9" key="1">
    <citation type="submission" date="2017-09" db="EMBL/GenBank/DDBJ databases">
        <title>Depth-based differentiation of microbial function through sediment-hosted aquifers and enrichment of novel symbionts in the deep terrestrial subsurface.</title>
        <authorList>
            <person name="Probst A.J."/>
            <person name="Ladd B."/>
            <person name="Jarett J.K."/>
            <person name="Geller-Mcgrath D.E."/>
            <person name="Sieber C.M."/>
            <person name="Emerson J.B."/>
            <person name="Anantharaman K."/>
            <person name="Thomas B.C."/>
            <person name="Malmstrom R."/>
            <person name="Stieglmeier M."/>
            <person name="Klingl A."/>
            <person name="Woyke T."/>
            <person name="Ryan C.M."/>
            <person name="Banfield J.F."/>
        </authorList>
    </citation>
    <scope>NUCLEOTIDE SEQUENCE [LARGE SCALE GENOMIC DNA]</scope>
    <source>
        <strain evidence="8">CG12_big_fil_rev_8_21_14_0_65_43_15</strain>
    </source>
</reference>
<dbReference type="HAMAP" id="MF_01363">
    <property type="entry name" value="Ribosomal_bL21"/>
    <property type="match status" value="1"/>
</dbReference>
<dbReference type="GO" id="GO:1990904">
    <property type="term" value="C:ribonucleoprotein complex"/>
    <property type="evidence" value="ECO:0007669"/>
    <property type="project" value="UniProtKB-KW"/>
</dbReference>
<evidence type="ECO:0000256" key="3">
    <source>
        <dbReference type="ARBA" id="ARBA00022884"/>
    </source>
</evidence>
<comment type="similarity">
    <text evidence="1 6 7">Belongs to the bacterial ribosomal protein bL21 family.</text>
</comment>
<dbReference type="GO" id="GO:0005737">
    <property type="term" value="C:cytoplasm"/>
    <property type="evidence" value="ECO:0007669"/>
    <property type="project" value="UniProtKB-ARBA"/>
</dbReference>
<dbReference type="InterPro" id="IPR028909">
    <property type="entry name" value="bL21-like"/>
</dbReference>
<keyword evidence="3 6" id="KW-0694">RNA-binding</keyword>
<dbReference type="PANTHER" id="PTHR21349:SF0">
    <property type="entry name" value="LARGE RIBOSOMAL SUBUNIT PROTEIN BL21M"/>
    <property type="match status" value="1"/>
</dbReference>
<evidence type="ECO:0000313" key="8">
    <source>
        <dbReference type="EMBL" id="PIW66154.1"/>
    </source>
</evidence>
<organism evidence="8 9">
    <name type="scientific">Candidatus Taenaricola geysiri</name>
    <dbReference type="NCBI Taxonomy" id="1974752"/>
    <lineage>
        <taxon>Bacteria</taxon>
        <taxon>Pseudomonadati</taxon>
        <taxon>Candidatus Omnitrophota</taxon>
        <taxon>Candidatus Taenaricola</taxon>
    </lineage>
</organism>
<evidence type="ECO:0000256" key="4">
    <source>
        <dbReference type="ARBA" id="ARBA00022980"/>
    </source>
</evidence>
<dbReference type="Pfam" id="PF00829">
    <property type="entry name" value="Ribosomal_L21p"/>
    <property type="match status" value="1"/>
</dbReference>
<dbReference type="PROSITE" id="PS01169">
    <property type="entry name" value="RIBOSOMAL_L21"/>
    <property type="match status" value="1"/>
</dbReference>
<dbReference type="InterPro" id="IPR018258">
    <property type="entry name" value="Ribosomal_bL21_CS"/>
</dbReference>
<evidence type="ECO:0000256" key="2">
    <source>
        <dbReference type="ARBA" id="ARBA00022730"/>
    </source>
</evidence>
<dbReference type="GO" id="GO:0003735">
    <property type="term" value="F:structural constituent of ribosome"/>
    <property type="evidence" value="ECO:0007669"/>
    <property type="project" value="InterPro"/>
</dbReference>
<dbReference type="PANTHER" id="PTHR21349">
    <property type="entry name" value="50S RIBOSOMAL PROTEIN L21"/>
    <property type="match status" value="1"/>
</dbReference>
<gene>
    <name evidence="6 8" type="primary">rplU</name>
    <name evidence="8" type="ORF">COW11_04630</name>
</gene>
<dbReference type="GO" id="GO:0005840">
    <property type="term" value="C:ribosome"/>
    <property type="evidence" value="ECO:0007669"/>
    <property type="project" value="UniProtKB-KW"/>
</dbReference>
<dbReference type="Proteomes" id="UP000231267">
    <property type="component" value="Unassembled WGS sequence"/>
</dbReference>
<proteinExistence type="inferred from homology"/>